<dbReference type="InterPro" id="IPR004408">
    <property type="entry name" value="Biotin_CoA_COase_ligase"/>
</dbReference>
<dbReference type="EC" id="6.3.4.15" evidence="3"/>
<dbReference type="CDD" id="cd16442">
    <property type="entry name" value="BPL"/>
    <property type="match status" value="1"/>
</dbReference>
<evidence type="ECO:0000259" key="4">
    <source>
        <dbReference type="PROSITE" id="PS51733"/>
    </source>
</evidence>
<dbReference type="Gene3D" id="3.30.930.10">
    <property type="entry name" value="Bira Bifunctional Protein, Domain 2"/>
    <property type="match status" value="1"/>
</dbReference>
<reference evidence="5" key="1">
    <citation type="submission" date="2020-07" db="EMBL/GenBank/DDBJ databases">
        <authorList>
            <person name="Tarantini F.S."/>
            <person name="Hong K.W."/>
            <person name="Chan K.G."/>
        </authorList>
    </citation>
    <scope>NUCLEOTIDE SEQUENCE</scope>
    <source>
        <strain evidence="5">32-07</strain>
    </source>
</reference>
<dbReference type="Pfam" id="PF03099">
    <property type="entry name" value="BPL_LplA_LipB"/>
    <property type="match status" value="1"/>
</dbReference>
<sequence>MSWWSPGGEGAGGGWAAVGSISLHYGCVSYSPYGDLDRPPLHEGALRRALVRPGGLWRGVRVVDETGSTNADLAGSAGDGVPEGEVLVTESQTAGRGRLGRPWAAPPRSGLMFSMLLRPAVPVPLLGWAPLLAGVAVATAVRRMTAWSENEDVPGGDVAVDARLKWPNDLLVGDRKLAGILAEKAGDALIMGIGLNVGLREAELPVPTATSLAIEGAPLSDRAPLLRAILREFETWYREWTALDGDPETSGLRTAYKDLCATLGREVRVELPGDGTLAGTARDVDGAGRLVVAGPRGDRVISAGDVVHVR</sequence>
<proteinExistence type="predicted"/>
<dbReference type="PROSITE" id="PS51733">
    <property type="entry name" value="BPL_LPL_CATALYTIC"/>
    <property type="match status" value="1"/>
</dbReference>
<keyword evidence="2" id="KW-0092">Biotin</keyword>
<dbReference type="InterPro" id="IPR004143">
    <property type="entry name" value="BPL_LPL_catalytic"/>
</dbReference>
<dbReference type="GO" id="GO:0004077">
    <property type="term" value="F:biotin--[biotin carboxyl-carrier protein] ligase activity"/>
    <property type="evidence" value="ECO:0007669"/>
    <property type="project" value="UniProtKB-EC"/>
</dbReference>
<dbReference type="PANTHER" id="PTHR12835">
    <property type="entry name" value="BIOTIN PROTEIN LIGASE"/>
    <property type="match status" value="1"/>
</dbReference>
<evidence type="ECO:0000256" key="1">
    <source>
        <dbReference type="ARBA" id="ARBA00022598"/>
    </source>
</evidence>
<evidence type="ECO:0000313" key="6">
    <source>
        <dbReference type="Proteomes" id="UP001049518"/>
    </source>
</evidence>
<keyword evidence="1 5" id="KW-0436">Ligase</keyword>
<accession>A0ABX8QX98</accession>
<name>A0ABX8QX98_9ACTN</name>
<dbReference type="PANTHER" id="PTHR12835:SF5">
    <property type="entry name" value="BIOTIN--PROTEIN LIGASE"/>
    <property type="match status" value="1"/>
</dbReference>
<dbReference type="Pfam" id="PF02237">
    <property type="entry name" value="BPL_C"/>
    <property type="match status" value="1"/>
</dbReference>
<dbReference type="NCBIfam" id="TIGR00121">
    <property type="entry name" value="birA_ligase"/>
    <property type="match status" value="1"/>
</dbReference>
<keyword evidence="6" id="KW-1185">Reference proteome</keyword>
<dbReference type="Gene3D" id="2.30.30.100">
    <property type="match status" value="1"/>
</dbReference>
<protein>
    <recommendedName>
        <fullName evidence="3">biotin--[biotin carboxyl-carrier protein] ligase</fullName>
        <ecNumber evidence="3">6.3.4.15</ecNumber>
    </recommendedName>
</protein>
<gene>
    <name evidence="5" type="ORF">AGRA3207_003019</name>
</gene>
<dbReference type="InterPro" id="IPR045864">
    <property type="entry name" value="aa-tRNA-synth_II/BPL/LPL"/>
</dbReference>
<dbReference type="InterPro" id="IPR003142">
    <property type="entry name" value="BPL_C"/>
</dbReference>
<dbReference type="SUPFAM" id="SSF55681">
    <property type="entry name" value="Class II aaRS and biotin synthetases"/>
    <property type="match status" value="1"/>
</dbReference>
<dbReference type="EMBL" id="CP059572">
    <property type="protein sequence ID" value="QXJ22077.1"/>
    <property type="molecule type" value="Genomic_DNA"/>
</dbReference>
<evidence type="ECO:0000313" key="5">
    <source>
        <dbReference type="EMBL" id="QXJ22077.1"/>
    </source>
</evidence>
<feature type="domain" description="BPL/LPL catalytic" evidence="4">
    <location>
        <begin position="50"/>
        <end position="241"/>
    </location>
</feature>
<evidence type="ECO:0000256" key="3">
    <source>
        <dbReference type="ARBA" id="ARBA00024227"/>
    </source>
</evidence>
<organism evidence="5 6">
    <name type="scientific">Actinomadura graeca</name>
    <dbReference type="NCBI Taxonomy" id="2750812"/>
    <lineage>
        <taxon>Bacteria</taxon>
        <taxon>Bacillati</taxon>
        <taxon>Actinomycetota</taxon>
        <taxon>Actinomycetes</taxon>
        <taxon>Streptosporangiales</taxon>
        <taxon>Thermomonosporaceae</taxon>
        <taxon>Actinomadura</taxon>
    </lineage>
</organism>
<evidence type="ECO:0000256" key="2">
    <source>
        <dbReference type="ARBA" id="ARBA00023267"/>
    </source>
</evidence>
<dbReference type="Proteomes" id="UP001049518">
    <property type="component" value="Chromosome"/>
</dbReference>